<dbReference type="OrthoDB" id="331933at2759"/>
<proteinExistence type="predicted"/>
<protein>
    <recommendedName>
        <fullName evidence="1">Apple domain-containing protein</fullName>
    </recommendedName>
</protein>
<accession>A0A6J8D0L0</accession>
<gene>
    <name evidence="2" type="ORF">MCOR_35280</name>
</gene>
<name>A0A6J8D0L0_MYTCO</name>
<dbReference type="AlphaFoldDB" id="A0A6J8D0L0"/>
<feature type="domain" description="Apple" evidence="1">
    <location>
        <begin position="122"/>
        <end position="191"/>
    </location>
</feature>
<dbReference type="InterPro" id="IPR003609">
    <property type="entry name" value="Pan_app"/>
</dbReference>
<evidence type="ECO:0000313" key="3">
    <source>
        <dbReference type="Proteomes" id="UP000507470"/>
    </source>
</evidence>
<organism evidence="2 3">
    <name type="scientific">Mytilus coruscus</name>
    <name type="common">Sea mussel</name>
    <dbReference type="NCBI Taxonomy" id="42192"/>
    <lineage>
        <taxon>Eukaryota</taxon>
        <taxon>Metazoa</taxon>
        <taxon>Spiralia</taxon>
        <taxon>Lophotrochozoa</taxon>
        <taxon>Mollusca</taxon>
        <taxon>Bivalvia</taxon>
        <taxon>Autobranchia</taxon>
        <taxon>Pteriomorphia</taxon>
        <taxon>Mytilida</taxon>
        <taxon>Mytiloidea</taxon>
        <taxon>Mytilidae</taxon>
        <taxon>Mytilinae</taxon>
        <taxon>Mytilus</taxon>
    </lineage>
</organism>
<keyword evidence="3" id="KW-1185">Reference proteome</keyword>
<dbReference type="PROSITE" id="PS50948">
    <property type="entry name" value="PAN"/>
    <property type="match status" value="2"/>
</dbReference>
<feature type="domain" description="Apple" evidence="1">
    <location>
        <begin position="41"/>
        <end position="119"/>
    </location>
</feature>
<dbReference type="Gene3D" id="3.50.4.10">
    <property type="entry name" value="Hepatocyte Growth Factor"/>
    <property type="match status" value="1"/>
</dbReference>
<evidence type="ECO:0000259" key="1">
    <source>
        <dbReference type="PROSITE" id="PS50948"/>
    </source>
</evidence>
<sequence>MLSGLWLWYREKEDVQCYTKCMATVEGILGMPLSSLCSAVCGQDLDCITRKIDGMKGLDEYLIQAKEVPTLKKCEYFCNHLTACKAFRYLPRNSFCFLYSEHGHVKEDISDSSFYIKYCISCSMKSTKNAKGPDDEIQTVWEVPSFKECENDCFKSYRCVVVHFDGKRCFKFNSKVEPIMKTGINFSAKICVMPPEYDGK</sequence>
<dbReference type="Proteomes" id="UP000507470">
    <property type="component" value="Unassembled WGS sequence"/>
</dbReference>
<dbReference type="Pfam" id="PF00024">
    <property type="entry name" value="PAN_1"/>
    <property type="match status" value="1"/>
</dbReference>
<evidence type="ECO:0000313" key="2">
    <source>
        <dbReference type="EMBL" id="CAC5401167.1"/>
    </source>
</evidence>
<reference evidence="2 3" key="1">
    <citation type="submission" date="2020-06" db="EMBL/GenBank/DDBJ databases">
        <authorList>
            <person name="Li R."/>
            <person name="Bekaert M."/>
        </authorList>
    </citation>
    <scope>NUCLEOTIDE SEQUENCE [LARGE SCALE GENOMIC DNA]</scope>
    <source>
        <strain evidence="3">wild</strain>
    </source>
</reference>
<dbReference type="EMBL" id="CACVKT020006392">
    <property type="protein sequence ID" value="CAC5401167.1"/>
    <property type="molecule type" value="Genomic_DNA"/>
</dbReference>